<dbReference type="Proteomes" id="UP000515679">
    <property type="component" value="Chromosome"/>
</dbReference>
<evidence type="ECO:0000313" key="1">
    <source>
        <dbReference type="EMBL" id="QMV41777.1"/>
    </source>
</evidence>
<dbReference type="InterPro" id="IPR046720">
    <property type="entry name" value="DUF6612"/>
</dbReference>
<proteinExistence type="predicted"/>
<dbReference type="RefSeq" id="WP_182303115.1">
    <property type="nucleotide sequence ID" value="NZ_CP041969.1"/>
</dbReference>
<dbReference type="EMBL" id="CP041969">
    <property type="protein sequence ID" value="QMV41777.1"/>
    <property type="molecule type" value="Genomic_DNA"/>
</dbReference>
<sequence length="302" mass="33092">MNTGENGQGRGLSYMRGWLTFCLMVCLFVVPACSRNDTASSPPASSEAATSEDEATEWLTKAKTAAAQKMNKYGFELRMSQKIGEGNAGEPAQVEIDMQGRAERNPLKLDQTIKSNIDGEASTLRSIVVPEAYYMYIPEYEEWSKLSKDVAAENIATLSDYQVNPDRAIESIRKLGSSLQAARKGNVVTVRYEGTGPEASVFMAGLLESTLGITGEQKDIVNSLEVQKLKVILTLDADRHWPLTYRIESDFNIELEPGQKTTVNQTLAGTYSEHNVSAAITVPKEAQEALDPDELGKELGLE</sequence>
<dbReference type="Gene3D" id="2.50.20.20">
    <property type="match status" value="1"/>
</dbReference>
<dbReference type="AlphaFoldDB" id="A0A7G5BXU3"/>
<dbReference type="Pfam" id="PF20316">
    <property type="entry name" value="DUF6612"/>
    <property type="match status" value="1"/>
</dbReference>
<protein>
    <recommendedName>
        <fullName evidence="3">Lipoprotein</fullName>
    </recommendedName>
</protein>
<evidence type="ECO:0000313" key="2">
    <source>
        <dbReference type="Proteomes" id="UP000515679"/>
    </source>
</evidence>
<name>A0A7G5BXU3_9BACL</name>
<evidence type="ECO:0008006" key="3">
    <source>
        <dbReference type="Google" id="ProtNLM"/>
    </source>
</evidence>
<dbReference type="KEGG" id="cchl:FPL14_11720"/>
<reference evidence="1 2" key="1">
    <citation type="submission" date="2019-07" db="EMBL/GenBank/DDBJ databases">
        <authorList>
            <person name="Kim J.K."/>
            <person name="Cheong H.-M."/>
            <person name="Choi Y."/>
            <person name="Hwang K.J."/>
            <person name="Lee S."/>
            <person name="Choi C."/>
        </authorList>
    </citation>
    <scope>NUCLEOTIDE SEQUENCE [LARGE SCALE GENOMIC DNA]</scope>
    <source>
        <strain evidence="1 2">KS 22</strain>
    </source>
</reference>
<keyword evidence="2" id="KW-1185">Reference proteome</keyword>
<accession>A0A7G5BXU3</accession>
<organism evidence="1 2">
    <name type="scientific">Cohnella cholangitidis</name>
    <dbReference type="NCBI Taxonomy" id="2598458"/>
    <lineage>
        <taxon>Bacteria</taxon>
        <taxon>Bacillati</taxon>
        <taxon>Bacillota</taxon>
        <taxon>Bacilli</taxon>
        <taxon>Bacillales</taxon>
        <taxon>Paenibacillaceae</taxon>
        <taxon>Cohnella</taxon>
    </lineage>
</organism>
<gene>
    <name evidence="1" type="ORF">FPL14_11720</name>
</gene>